<feature type="compositionally biased region" description="Polar residues" evidence="1">
    <location>
        <begin position="175"/>
        <end position="188"/>
    </location>
</feature>
<feature type="compositionally biased region" description="Basic residues" evidence="1">
    <location>
        <begin position="144"/>
        <end position="158"/>
    </location>
</feature>
<dbReference type="EMBL" id="JAEACQ010000258">
    <property type="protein sequence ID" value="MBL7630999.1"/>
    <property type="molecule type" value="Genomic_DNA"/>
</dbReference>
<gene>
    <name evidence="2" type="ORF">I7412_28325</name>
</gene>
<name>A0A937RPF9_9ACTN</name>
<keyword evidence="3" id="KW-1185">Reference proteome</keyword>
<evidence type="ECO:0000256" key="1">
    <source>
        <dbReference type="SAM" id="MobiDB-lite"/>
    </source>
</evidence>
<dbReference type="RefSeq" id="WP_203000744.1">
    <property type="nucleotide sequence ID" value="NZ_JADWYU010000117.1"/>
</dbReference>
<proteinExistence type="predicted"/>
<accession>A0A937RPF9</accession>
<feature type="region of interest" description="Disordered" evidence="1">
    <location>
        <begin position="1"/>
        <end position="20"/>
    </location>
</feature>
<comment type="caution">
    <text evidence="2">The sequence shown here is derived from an EMBL/GenBank/DDBJ whole genome shotgun (WGS) entry which is preliminary data.</text>
</comment>
<evidence type="ECO:0000313" key="2">
    <source>
        <dbReference type="EMBL" id="MBL7630999.1"/>
    </source>
</evidence>
<feature type="region of interest" description="Disordered" evidence="1">
    <location>
        <begin position="112"/>
        <end position="188"/>
    </location>
</feature>
<reference evidence="2" key="1">
    <citation type="submission" date="2020-12" db="EMBL/GenBank/DDBJ databases">
        <title>Genomic characterization of non-nitrogen-fixing Frankia strains.</title>
        <authorList>
            <person name="Carlos-Shanley C."/>
            <person name="Guerra T."/>
            <person name="Hahn D."/>
        </authorList>
    </citation>
    <scope>NUCLEOTIDE SEQUENCE</scope>
    <source>
        <strain evidence="2">CN6</strain>
    </source>
</reference>
<protein>
    <submittedName>
        <fullName evidence="2">Uncharacterized protein</fullName>
    </submittedName>
</protein>
<dbReference type="Proteomes" id="UP000604475">
    <property type="component" value="Unassembled WGS sequence"/>
</dbReference>
<dbReference type="AlphaFoldDB" id="A0A937RPF9"/>
<evidence type="ECO:0000313" key="3">
    <source>
        <dbReference type="Proteomes" id="UP000604475"/>
    </source>
</evidence>
<sequence>MQPTPRADKPPTPPWNLTALDRPTIIRLPDEPGPGTDDDPTRALAAAALHAQTRGDPAAPALIRQLAEAGVVAVRAGRRLLACRETVNTWVLLPTHRRATARALAHTATTRAHDLAVLRRRTLPPEPTGPDDPEPEPEPARPHTPGRRSRAPRGHPRAPGRSNTTPLGPARPAASSPNPMTRISRSRR</sequence>
<organism evidence="2 3">
    <name type="scientific">Frankia nepalensis</name>
    <dbReference type="NCBI Taxonomy" id="1836974"/>
    <lineage>
        <taxon>Bacteria</taxon>
        <taxon>Bacillati</taxon>
        <taxon>Actinomycetota</taxon>
        <taxon>Actinomycetes</taxon>
        <taxon>Frankiales</taxon>
        <taxon>Frankiaceae</taxon>
        <taxon>Frankia</taxon>
    </lineage>
</organism>